<feature type="domain" description="Alginate export" evidence="2">
    <location>
        <begin position="136"/>
        <end position="520"/>
    </location>
</feature>
<keyword evidence="4" id="KW-1185">Reference proteome</keyword>
<dbReference type="EMBL" id="SJPS01000009">
    <property type="protein sequence ID" value="TWU21763.1"/>
    <property type="molecule type" value="Genomic_DNA"/>
</dbReference>
<dbReference type="Pfam" id="PF13372">
    <property type="entry name" value="Alginate_exp"/>
    <property type="match status" value="1"/>
</dbReference>
<feature type="chain" id="PRO_5022715371" description="Alginate export domain-containing protein" evidence="1">
    <location>
        <begin position="23"/>
        <end position="532"/>
    </location>
</feature>
<evidence type="ECO:0000256" key="1">
    <source>
        <dbReference type="SAM" id="SignalP"/>
    </source>
</evidence>
<dbReference type="Proteomes" id="UP000318437">
    <property type="component" value="Unassembled WGS sequence"/>
</dbReference>
<feature type="signal peptide" evidence="1">
    <location>
        <begin position="1"/>
        <end position="22"/>
    </location>
</feature>
<dbReference type="InterPro" id="IPR053728">
    <property type="entry name" value="Alginate_Permeability_Chnl"/>
</dbReference>
<dbReference type="AlphaFoldDB" id="A0A5C6CAM2"/>
<gene>
    <name evidence="3" type="ORF">Pla144_44590</name>
</gene>
<accession>A0A5C6CAM2</accession>
<proteinExistence type="predicted"/>
<evidence type="ECO:0000313" key="3">
    <source>
        <dbReference type="EMBL" id="TWU21763.1"/>
    </source>
</evidence>
<evidence type="ECO:0000259" key="2">
    <source>
        <dbReference type="Pfam" id="PF13372"/>
    </source>
</evidence>
<dbReference type="OrthoDB" id="311329at2"/>
<dbReference type="RefSeq" id="WP_146452714.1">
    <property type="nucleotide sequence ID" value="NZ_SJPS01000009.1"/>
</dbReference>
<sequence precursor="true">MSRLFYFLGAIAMLFVTDRASAQSHVESSQYASELFLRHELESDGQPFSTTADDQLVQQTGAYTVACWDCDDSVDCGDTVGNNAAKKPNPCANSHKDLFFNNDFSYLNDPYYQGHCLGDRLKLMTIGEDGRWGTLDIGGQQRLRYHHERGMGQQAGATRFEPTTNDFVLTRTRLYGNWQVNECVRFYTEGIYAADGANSEYIPRPIDRNFGDFLNAFVDLKLLESTTLRVGRQELLYGNQRLISPLDWANTRRTFEGAKVMIKTGDWETDIFYTHYVPVLPNELDRADYDQPFYGCYLSYSGFENFTVQPYYIGYDNNNPPIVGSGGPIAGSGDFSLHTFGIRINGGIDDWLFEMEGGPQLGRQSALGVNQEAGFCTCGIGRSLGSQLPWSPTLWGYYDYASGNAPGGDFNRFNQLFPLAHKYLGFVDAVQRSNIQSPNMLLTMKPTEKINLLFWYYHFMANQADDIVPSIGGTPPQSLTRKDFGDELDVLAKYQWGPRSNIILGWSHLWRGDKILAPTDADFVYSQWELDF</sequence>
<protein>
    <recommendedName>
        <fullName evidence="2">Alginate export domain-containing protein</fullName>
    </recommendedName>
</protein>
<organism evidence="3 4">
    <name type="scientific">Bythopirellula polymerisocia</name>
    <dbReference type="NCBI Taxonomy" id="2528003"/>
    <lineage>
        <taxon>Bacteria</taxon>
        <taxon>Pseudomonadati</taxon>
        <taxon>Planctomycetota</taxon>
        <taxon>Planctomycetia</taxon>
        <taxon>Pirellulales</taxon>
        <taxon>Lacipirellulaceae</taxon>
        <taxon>Bythopirellula</taxon>
    </lineage>
</organism>
<reference evidence="3 4" key="1">
    <citation type="submission" date="2019-02" db="EMBL/GenBank/DDBJ databases">
        <title>Deep-cultivation of Planctomycetes and their phenomic and genomic characterization uncovers novel biology.</title>
        <authorList>
            <person name="Wiegand S."/>
            <person name="Jogler M."/>
            <person name="Boedeker C."/>
            <person name="Pinto D."/>
            <person name="Vollmers J."/>
            <person name="Rivas-Marin E."/>
            <person name="Kohn T."/>
            <person name="Peeters S.H."/>
            <person name="Heuer A."/>
            <person name="Rast P."/>
            <person name="Oberbeckmann S."/>
            <person name="Bunk B."/>
            <person name="Jeske O."/>
            <person name="Meyerdierks A."/>
            <person name="Storesund J.E."/>
            <person name="Kallscheuer N."/>
            <person name="Luecker S."/>
            <person name="Lage O.M."/>
            <person name="Pohl T."/>
            <person name="Merkel B.J."/>
            <person name="Hornburger P."/>
            <person name="Mueller R.-W."/>
            <person name="Bruemmer F."/>
            <person name="Labrenz M."/>
            <person name="Spormann A.M."/>
            <person name="Op Den Camp H."/>
            <person name="Overmann J."/>
            <person name="Amann R."/>
            <person name="Jetten M.S.M."/>
            <person name="Mascher T."/>
            <person name="Medema M.H."/>
            <person name="Devos D.P."/>
            <person name="Kaster A.-K."/>
            <person name="Ovreas L."/>
            <person name="Rohde M."/>
            <person name="Galperin M.Y."/>
            <person name="Jogler C."/>
        </authorList>
    </citation>
    <scope>NUCLEOTIDE SEQUENCE [LARGE SCALE GENOMIC DNA]</scope>
    <source>
        <strain evidence="3 4">Pla144</strain>
    </source>
</reference>
<comment type="caution">
    <text evidence="3">The sequence shown here is derived from an EMBL/GenBank/DDBJ whole genome shotgun (WGS) entry which is preliminary data.</text>
</comment>
<keyword evidence="1" id="KW-0732">Signal</keyword>
<name>A0A5C6CAM2_9BACT</name>
<dbReference type="Gene3D" id="2.40.160.100">
    <property type="match status" value="1"/>
</dbReference>
<dbReference type="InterPro" id="IPR025388">
    <property type="entry name" value="Alginate_export_dom"/>
</dbReference>
<evidence type="ECO:0000313" key="4">
    <source>
        <dbReference type="Proteomes" id="UP000318437"/>
    </source>
</evidence>